<accession>A0A0F9I8C4</accession>
<keyword evidence="2" id="KW-0808">Transferase</keyword>
<evidence type="ECO:0008006" key="12">
    <source>
        <dbReference type="Google" id="ProtNLM"/>
    </source>
</evidence>
<dbReference type="InterPro" id="IPR005467">
    <property type="entry name" value="His_kinase_dom"/>
</dbReference>
<comment type="caution">
    <text evidence="11">The sequence shown here is derived from an EMBL/GenBank/DDBJ whole genome shotgun (WGS) entry which is preliminary data.</text>
</comment>
<dbReference type="Gene3D" id="3.30.450.20">
    <property type="entry name" value="PAS domain"/>
    <property type="match status" value="1"/>
</dbReference>
<dbReference type="GO" id="GO:0005524">
    <property type="term" value="F:ATP binding"/>
    <property type="evidence" value="ECO:0007669"/>
    <property type="project" value="UniProtKB-KW"/>
</dbReference>
<organism evidence="11">
    <name type="scientific">marine sediment metagenome</name>
    <dbReference type="NCBI Taxonomy" id="412755"/>
    <lineage>
        <taxon>unclassified sequences</taxon>
        <taxon>metagenomes</taxon>
        <taxon>ecological metagenomes</taxon>
    </lineage>
</organism>
<dbReference type="CDD" id="cd00082">
    <property type="entry name" value="HisKA"/>
    <property type="match status" value="1"/>
</dbReference>
<feature type="non-terminal residue" evidence="11">
    <location>
        <position position="720"/>
    </location>
</feature>
<dbReference type="InterPro" id="IPR000014">
    <property type="entry name" value="PAS"/>
</dbReference>
<evidence type="ECO:0000256" key="1">
    <source>
        <dbReference type="ARBA" id="ARBA00022553"/>
    </source>
</evidence>
<feature type="coiled-coil region" evidence="7">
    <location>
        <begin position="230"/>
        <end position="257"/>
    </location>
</feature>
<keyword evidence="8" id="KW-0812">Transmembrane</keyword>
<dbReference type="Pfam" id="PF17149">
    <property type="entry name" value="CHASE5"/>
    <property type="match status" value="1"/>
</dbReference>
<dbReference type="SMART" id="SM00388">
    <property type="entry name" value="HisKA"/>
    <property type="match status" value="1"/>
</dbReference>
<feature type="domain" description="Response regulatory" evidence="10">
    <location>
        <begin position="620"/>
        <end position="720"/>
    </location>
</feature>
<dbReference type="PRINTS" id="PR00344">
    <property type="entry name" value="BCTRLSENSOR"/>
</dbReference>
<keyword evidence="4" id="KW-0418">Kinase</keyword>
<dbReference type="Gene3D" id="1.10.287.130">
    <property type="match status" value="1"/>
</dbReference>
<keyword evidence="3" id="KW-0547">Nucleotide-binding</keyword>
<keyword evidence="6" id="KW-0902">Two-component regulatory system</keyword>
<dbReference type="InterPro" id="IPR036097">
    <property type="entry name" value="HisK_dim/P_sf"/>
</dbReference>
<dbReference type="InterPro" id="IPR003661">
    <property type="entry name" value="HisK_dim/P_dom"/>
</dbReference>
<dbReference type="SMART" id="SM00448">
    <property type="entry name" value="REC"/>
    <property type="match status" value="1"/>
</dbReference>
<dbReference type="SUPFAM" id="SSF47384">
    <property type="entry name" value="Homodimeric domain of signal transducing histidine kinase"/>
    <property type="match status" value="1"/>
</dbReference>
<dbReference type="InterPro" id="IPR035965">
    <property type="entry name" value="PAS-like_dom_sf"/>
</dbReference>
<proteinExistence type="predicted"/>
<dbReference type="InterPro" id="IPR001789">
    <property type="entry name" value="Sig_transdc_resp-reg_receiver"/>
</dbReference>
<evidence type="ECO:0000256" key="3">
    <source>
        <dbReference type="ARBA" id="ARBA00022741"/>
    </source>
</evidence>
<gene>
    <name evidence="11" type="ORF">LCGC14_1691250</name>
</gene>
<dbReference type="InterPro" id="IPR004358">
    <property type="entry name" value="Sig_transdc_His_kin-like_C"/>
</dbReference>
<dbReference type="SMART" id="SM00387">
    <property type="entry name" value="HATPase_c"/>
    <property type="match status" value="1"/>
</dbReference>
<dbReference type="PROSITE" id="PS50110">
    <property type="entry name" value="RESPONSE_REGULATORY"/>
    <property type="match status" value="1"/>
</dbReference>
<dbReference type="AlphaFoldDB" id="A0A0F9I8C4"/>
<evidence type="ECO:0000256" key="7">
    <source>
        <dbReference type="SAM" id="Coils"/>
    </source>
</evidence>
<evidence type="ECO:0000313" key="11">
    <source>
        <dbReference type="EMBL" id="KKM15914.1"/>
    </source>
</evidence>
<dbReference type="SUPFAM" id="SSF52172">
    <property type="entry name" value="CheY-like"/>
    <property type="match status" value="1"/>
</dbReference>
<keyword evidence="5" id="KW-0067">ATP-binding</keyword>
<dbReference type="NCBIfam" id="TIGR00229">
    <property type="entry name" value="sensory_box"/>
    <property type="match status" value="1"/>
</dbReference>
<evidence type="ECO:0000256" key="5">
    <source>
        <dbReference type="ARBA" id="ARBA00022840"/>
    </source>
</evidence>
<keyword evidence="7" id="KW-0175">Coiled coil</keyword>
<keyword evidence="8" id="KW-0472">Membrane</keyword>
<dbReference type="InterPro" id="IPR011006">
    <property type="entry name" value="CheY-like_superfamily"/>
</dbReference>
<dbReference type="SUPFAM" id="SSF55874">
    <property type="entry name" value="ATPase domain of HSP90 chaperone/DNA topoisomerase II/histidine kinase"/>
    <property type="match status" value="1"/>
</dbReference>
<evidence type="ECO:0000256" key="6">
    <source>
        <dbReference type="ARBA" id="ARBA00023012"/>
    </source>
</evidence>
<dbReference type="GO" id="GO:0000155">
    <property type="term" value="F:phosphorelay sensor kinase activity"/>
    <property type="evidence" value="ECO:0007669"/>
    <property type="project" value="InterPro"/>
</dbReference>
<dbReference type="Pfam" id="PF00512">
    <property type="entry name" value="HisKA"/>
    <property type="match status" value="1"/>
</dbReference>
<feature type="transmembrane region" description="Helical" evidence="8">
    <location>
        <begin position="12"/>
        <end position="37"/>
    </location>
</feature>
<evidence type="ECO:0000259" key="10">
    <source>
        <dbReference type="PROSITE" id="PS50110"/>
    </source>
</evidence>
<sequence>MLFLWKSQNRLVYKLIVSILLFSGTITVIITAIQLYAEYRRDVNDIDVFISKIEKSFLSPIASSLWHLDMQSVRLQLEGILRFRDIEYLEITEEGNKVVVVGSPQTKHEIVKSIPLIYNFKNQDREIGKLTVAASLSRIYSRLFDRAISLLISQGIKTFLVSSFILMIFHLLVTRHLGSINLYLKSLDLKNLPRPLRLNRRVSTKHDELDQVVDSTIEMAVNLHESYQTINTELELRKQAEDELRESEERYRALFEDNPIETIVVDKDARITMYNKAKKTSGDRLPRIGDVMYRDYAASHLIDMHQELMECIKRGESKDFSDQDYKGRFLDIKMFPFEEGAIIISIDQTEKKNLEAKLQRARKMEAMGLMAGGIAHDLNNILSGIVSYPGLLLMDLSEDSPLREPIETIQESGMRAADVVSDLITIARGVATGKDVLDLNTLVEEYLDSAEHQKIESIHPLITFKTALDSELLNITCSASHVKKILMNLVTNASEAIDGAGTVTVATINQYLDELLRGYEDVRTGEYVVLTILDDGSGISSQDLDRIFEPFYTKKVMGRSGTGLGLAVVWNAIQDHNGYINIKTSKKGTVFELYLPVTRDEVGIEGEAVPVKDYLGHGERVLVVDDEKRQREIACGILTKLGYNAEAVSSGEEAVEYLKEQSVDLIVLDMIMLKGINGRETFERIIKIHPGQKAIIASGFSETADVKKAQKLGAGKYIKK</sequence>
<keyword evidence="1" id="KW-0597">Phosphoprotein</keyword>
<feature type="domain" description="Histidine kinase" evidence="9">
    <location>
        <begin position="373"/>
        <end position="599"/>
    </location>
</feature>
<evidence type="ECO:0000256" key="2">
    <source>
        <dbReference type="ARBA" id="ARBA00022679"/>
    </source>
</evidence>
<dbReference type="InterPro" id="IPR003594">
    <property type="entry name" value="HATPase_dom"/>
</dbReference>
<dbReference type="InterPro" id="IPR033414">
    <property type="entry name" value="Sensor_dom"/>
</dbReference>
<dbReference type="EMBL" id="LAZR01014795">
    <property type="protein sequence ID" value="KKM15914.1"/>
    <property type="molecule type" value="Genomic_DNA"/>
</dbReference>
<feature type="transmembrane region" description="Helical" evidence="8">
    <location>
        <begin position="147"/>
        <end position="173"/>
    </location>
</feature>
<reference evidence="11" key="1">
    <citation type="journal article" date="2015" name="Nature">
        <title>Complex archaea that bridge the gap between prokaryotes and eukaryotes.</title>
        <authorList>
            <person name="Spang A."/>
            <person name="Saw J.H."/>
            <person name="Jorgensen S.L."/>
            <person name="Zaremba-Niedzwiedzka K."/>
            <person name="Martijn J."/>
            <person name="Lind A.E."/>
            <person name="van Eijk R."/>
            <person name="Schleper C."/>
            <person name="Guy L."/>
            <person name="Ettema T.J."/>
        </authorList>
    </citation>
    <scope>NUCLEOTIDE SEQUENCE</scope>
</reference>
<dbReference type="SUPFAM" id="SSF55785">
    <property type="entry name" value="PYP-like sensor domain (PAS domain)"/>
    <property type="match status" value="1"/>
</dbReference>
<dbReference type="Pfam" id="PF00072">
    <property type="entry name" value="Response_reg"/>
    <property type="match status" value="1"/>
</dbReference>
<evidence type="ECO:0000259" key="9">
    <source>
        <dbReference type="PROSITE" id="PS50109"/>
    </source>
</evidence>
<protein>
    <recommendedName>
        <fullName evidence="12">Histidine kinase</fullName>
    </recommendedName>
</protein>
<evidence type="ECO:0000256" key="4">
    <source>
        <dbReference type="ARBA" id="ARBA00022777"/>
    </source>
</evidence>
<dbReference type="PROSITE" id="PS50109">
    <property type="entry name" value="HIS_KIN"/>
    <property type="match status" value="1"/>
</dbReference>
<name>A0A0F9I8C4_9ZZZZ</name>
<dbReference type="Gene3D" id="3.30.565.10">
    <property type="entry name" value="Histidine kinase-like ATPase, C-terminal domain"/>
    <property type="match status" value="1"/>
</dbReference>
<dbReference type="PANTHER" id="PTHR43065:SF46">
    <property type="entry name" value="C4-DICARBOXYLATE TRANSPORT SENSOR PROTEIN DCTB"/>
    <property type="match status" value="1"/>
</dbReference>
<dbReference type="Gene3D" id="3.40.50.2300">
    <property type="match status" value="1"/>
</dbReference>
<dbReference type="Pfam" id="PF02518">
    <property type="entry name" value="HATPase_c"/>
    <property type="match status" value="1"/>
</dbReference>
<keyword evidence="8" id="KW-1133">Transmembrane helix</keyword>
<dbReference type="PANTHER" id="PTHR43065">
    <property type="entry name" value="SENSOR HISTIDINE KINASE"/>
    <property type="match status" value="1"/>
</dbReference>
<dbReference type="CDD" id="cd00156">
    <property type="entry name" value="REC"/>
    <property type="match status" value="1"/>
</dbReference>
<evidence type="ECO:0000256" key="8">
    <source>
        <dbReference type="SAM" id="Phobius"/>
    </source>
</evidence>
<dbReference type="InterPro" id="IPR036890">
    <property type="entry name" value="HATPase_C_sf"/>
</dbReference>